<feature type="domain" description="DUF4806" evidence="2">
    <location>
        <begin position="61"/>
        <end position="135"/>
    </location>
</feature>
<dbReference type="InterPro" id="IPR032071">
    <property type="entry name" value="DUF4806"/>
</dbReference>
<dbReference type="PANTHER" id="PTHR34153:SF2">
    <property type="entry name" value="SI:CH211-262H13.3-RELATED"/>
    <property type="match status" value="1"/>
</dbReference>
<name>A0A9Q1BDP2_HOLLE</name>
<organism evidence="3 4">
    <name type="scientific">Holothuria leucospilota</name>
    <name type="common">Black long sea cucumber</name>
    <name type="synonym">Mertensiothuria leucospilota</name>
    <dbReference type="NCBI Taxonomy" id="206669"/>
    <lineage>
        <taxon>Eukaryota</taxon>
        <taxon>Metazoa</taxon>
        <taxon>Echinodermata</taxon>
        <taxon>Eleutherozoa</taxon>
        <taxon>Echinozoa</taxon>
        <taxon>Holothuroidea</taxon>
        <taxon>Aspidochirotacea</taxon>
        <taxon>Aspidochirotida</taxon>
        <taxon>Holothuriidae</taxon>
        <taxon>Holothuria</taxon>
    </lineage>
</organism>
<dbReference type="Proteomes" id="UP001152320">
    <property type="component" value="Chromosome 20"/>
</dbReference>
<evidence type="ECO:0000313" key="4">
    <source>
        <dbReference type="Proteomes" id="UP001152320"/>
    </source>
</evidence>
<evidence type="ECO:0000259" key="2">
    <source>
        <dbReference type="Pfam" id="PF16064"/>
    </source>
</evidence>
<accession>A0A9Q1BDP2</accession>
<comment type="caution">
    <text evidence="3">The sequence shown here is derived from an EMBL/GenBank/DDBJ whole genome shotgun (WGS) entry which is preliminary data.</text>
</comment>
<dbReference type="Pfam" id="PF16064">
    <property type="entry name" value="DUF4806"/>
    <property type="match status" value="1"/>
</dbReference>
<dbReference type="AlphaFoldDB" id="A0A9Q1BDP2"/>
<dbReference type="OrthoDB" id="8887905at2759"/>
<gene>
    <name evidence="3" type="ORF">HOLleu_37882</name>
</gene>
<feature type="compositionally biased region" description="Acidic residues" evidence="1">
    <location>
        <begin position="31"/>
        <end position="41"/>
    </location>
</feature>
<evidence type="ECO:0000256" key="1">
    <source>
        <dbReference type="SAM" id="MobiDB-lite"/>
    </source>
</evidence>
<dbReference type="PANTHER" id="PTHR34153">
    <property type="entry name" value="SI:CH211-262H13.3-RELATED-RELATED"/>
    <property type="match status" value="1"/>
</dbReference>
<keyword evidence="4" id="KW-1185">Reference proteome</keyword>
<dbReference type="EMBL" id="JAIZAY010000020">
    <property type="protein sequence ID" value="KAJ8022865.1"/>
    <property type="molecule type" value="Genomic_DNA"/>
</dbReference>
<sequence>MVSSTPYFISSISFLTGSYDKALSKLKQAEEESDIQTADEGETMKRKRKYSSEDNDEWISNFPLHSLDDVTAAEDKLENDAAARKKLVKKMSMIRGSTLDSTVRRILTFLIGSSLATKFNWLGRGHADKKAFSNLLLKDLIFSKNSEVE</sequence>
<feature type="region of interest" description="Disordered" evidence="1">
    <location>
        <begin position="30"/>
        <end position="49"/>
    </location>
</feature>
<evidence type="ECO:0000313" key="3">
    <source>
        <dbReference type="EMBL" id="KAJ8022865.1"/>
    </source>
</evidence>
<protein>
    <recommendedName>
        <fullName evidence="2">DUF4806 domain-containing protein</fullName>
    </recommendedName>
</protein>
<reference evidence="3" key="1">
    <citation type="submission" date="2021-10" db="EMBL/GenBank/DDBJ databases">
        <title>Tropical sea cucumber genome reveals ecological adaptation and Cuvierian tubules defense mechanism.</title>
        <authorList>
            <person name="Chen T."/>
        </authorList>
    </citation>
    <scope>NUCLEOTIDE SEQUENCE</scope>
    <source>
        <strain evidence="3">Nanhai2018</strain>
        <tissue evidence="3">Muscle</tissue>
    </source>
</reference>
<proteinExistence type="predicted"/>